<dbReference type="InterPro" id="IPR011601">
    <property type="entry name" value="MurB_C"/>
</dbReference>
<evidence type="ECO:0000256" key="9">
    <source>
        <dbReference type="ARBA" id="ARBA00022630"/>
    </source>
</evidence>
<reference evidence="20 21" key="1">
    <citation type="submission" date="2019-03" db="EMBL/GenBank/DDBJ databases">
        <title>Porphyromonas levii Isolated from the Uterus of Dairy Cows.</title>
        <authorList>
            <person name="Francis A.M."/>
        </authorList>
    </citation>
    <scope>NUCLEOTIDE SEQUENCE [LARGE SCALE GENOMIC DNA]</scope>
    <source>
        <strain evidence="20 21">AF5678</strain>
    </source>
</reference>
<evidence type="ECO:0000256" key="17">
    <source>
        <dbReference type="ARBA" id="ARBA00031026"/>
    </source>
</evidence>
<dbReference type="GeneID" id="66797678"/>
<keyword evidence="9 19" id="KW-0285">Flavoprotein</keyword>
<keyword evidence="11 19" id="KW-0521">NADP</keyword>
<dbReference type="EMBL" id="SPNC01000008">
    <property type="protein sequence ID" value="TFH97043.1"/>
    <property type="molecule type" value="Genomic_DNA"/>
</dbReference>
<evidence type="ECO:0000256" key="2">
    <source>
        <dbReference type="ARBA" id="ARBA00003921"/>
    </source>
</evidence>
<dbReference type="Gene3D" id="3.30.465.10">
    <property type="match status" value="1"/>
</dbReference>
<dbReference type="Gene3D" id="3.90.78.10">
    <property type="entry name" value="UDP-N-acetylenolpyruvoylglucosamine reductase, C-terminal domain"/>
    <property type="match status" value="1"/>
</dbReference>
<evidence type="ECO:0000256" key="1">
    <source>
        <dbReference type="ARBA" id="ARBA00001974"/>
    </source>
</evidence>
<accession>A0A4Y8WRE7</accession>
<evidence type="ECO:0000256" key="15">
    <source>
        <dbReference type="ARBA" id="ARBA00023306"/>
    </source>
</evidence>
<dbReference type="InterPro" id="IPR016169">
    <property type="entry name" value="FAD-bd_PCMH_sub2"/>
</dbReference>
<keyword evidence="7 19" id="KW-0963">Cytoplasm</keyword>
<evidence type="ECO:0000256" key="13">
    <source>
        <dbReference type="ARBA" id="ARBA00022984"/>
    </source>
</evidence>
<feature type="active site" evidence="19">
    <location>
        <position position="331"/>
    </location>
</feature>
<dbReference type="InterPro" id="IPR016167">
    <property type="entry name" value="FAD-bd_PCMH_sub1"/>
</dbReference>
<feature type="active site" evidence="19">
    <location>
        <position position="164"/>
    </location>
</feature>
<dbReference type="EC" id="1.3.1.98" evidence="5 19"/>
<comment type="pathway">
    <text evidence="4 19">Cell wall biogenesis; peptidoglycan biosynthesis.</text>
</comment>
<dbReference type="GO" id="GO:0005829">
    <property type="term" value="C:cytosol"/>
    <property type="evidence" value="ECO:0007669"/>
    <property type="project" value="TreeGrafter"/>
</dbReference>
<dbReference type="SUPFAM" id="SSF56194">
    <property type="entry name" value="Uridine diphospho-N-Acetylenolpyruvylglucosamine reductase, MurB, C-terminal domain"/>
    <property type="match status" value="1"/>
</dbReference>
<evidence type="ECO:0000256" key="16">
    <source>
        <dbReference type="ARBA" id="ARBA00023316"/>
    </source>
</evidence>
<keyword evidence="21" id="KW-1185">Reference proteome</keyword>
<dbReference type="NCBIfam" id="TIGR00179">
    <property type="entry name" value="murB"/>
    <property type="match status" value="1"/>
</dbReference>
<comment type="function">
    <text evidence="2 19">Cell wall formation.</text>
</comment>
<comment type="subcellular location">
    <subcellularLocation>
        <location evidence="3 19">Cytoplasm</location>
    </subcellularLocation>
</comment>
<evidence type="ECO:0000256" key="18">
    <source>
        <dbReference type="ARBA" id="ARBA00048914"/>
    </source>
</evidence>
<proteinExistence type="inferred from homology"/>
<dbReference type="STRING" id="1122973.GCA_000379925_00320"/>
<dbReference type="Pfam" id="PF01565">
    <property type="entry name" value="FAD_binding_4"/>
    <property type="match status" value="1"/>
</dbReference>
<evidence type="ECO:0000256" key="12">
    <source>
        <dbReference type="ARBA" id="ARBA00022960"/>
    </source>
</evidence>
<evidence type="ECO:0000256" key="7">
    <source>
        <dbReference type="ARBA" id="ARBA00022490"/>
    </source>
</evidence>
<dbReference type="GO" id="GO:0051301">
    <property type="term" value="P:cell division"/>
    <property type="evidence" value="ECO:0007669"/>
    <property type="project" value="UniProtKB-KW"/>
</dbReference>
<dbReference type="PANTHER" id="PTHR21071:SF4">
    <property type="entry name" value="UDP-N-ACETYLENOLPYRUVOYLGLUCOSAMINE REDUCTASE"/>
    <property type="match status" value="1"/>
</dbReference>
<dbReference type="PANTHER" id="PTHR21071">
    <property type="entry name" value="UDP-N-ACETYLENOLPYRUVOYLGLUCOSAMINE REDUCTASE"/>
    <property type="match status" value="1"/>
</dbReference>
<dbReference type="GO" id="GO:0071555">
    <property type="term" value="P:cell wall organization"/>
    <property type="evidence" value="ECO:0007669"/>
    <property type="project" value="UniProtKB-KW"/>
</dbReference>
<keyword evidence="12 19" id="KW-0133">Cell shape</keyword>
<evidence type="ECO:0000256" key="14">
    <source>
        <dbReference type="ARBA" id="ARBA00023002"/>
    </source>
</evidence>
<dbReference type="HAMAP" id="MF_00037">
    <property type="entry name" value="MurB"/>
    <property type="match status" value="1"/>
</dbReference>
<gene>
    <name evidence="19 20" type="primary">murB</name>
    <name evidence="20" type="ORF">E4P47_01155</name>
</gene>
<dbReference type="Gene3D" id="3.30.43.10">
    <property type="entry name" value="Uridine Diphospho-n-acetylenolpyruvylglucosamine Reductase, domain 2"/>
    <property type="match status" value="1"/>
</dbReference>
<keyword evidence="13 19" id="KW-0573">Peptidoglycan synthesis</keyword>
<sequence length="344" mass="38628">MKIEQGFELKALNTFAMACKASYYIEVETKEDALKLSRDEYFRTLPMMIKGGGSNLLFVGDFRGAVLHYSGQSMIVVEEDSTSVLYRIEAGKNWHELVMECAENGLWGIENLALIPGEVGASAVQNIGAYGAEASQVIEQVHSINLETGEEHTWSNADCHYAYRYSIFKEKAQQFHLIYAVDIRLSKVAKPNLDYSGLQSLSSETNLTPLMVANKVIEVRESKLPDPQELPNGGSFFMNPIVNRQTFTHLLLDNPSMPHYIISEQEYKIPAAWLIEQCGLKGYREGNVGTYPKQPLVIVNYGGAYSHEVVDFAEMIIRTVREKFGIELHPEVRFVKSGTQGSLR</sequence>
<keyword evidence="8 19" id="KW-0132">Cell division</keyword>
<dbReference type="InterPro" id="IPR036318">
    <property type="entry name" value="FAD-bd_PCMH-like_sf"/>
</dbReference>
<dbReference type="OrthoDB" id="9804753at2"/>
<comment type="similarity">
    <text evidence="19">Belongs to the MurB family.</text>
</comment>
<keyword evidence="15 19" id="KW-0131">Cell cycle</keyword>
<evidence type="ECO:0000313" key="21">
    <source>
        <dbReference type="Proteomes" id="UP000297225"/>
    </source>
</evidence>
<dbReference type="InterPro" id="IPR006094">
    <property type="entry name" value="Oxid_FAD_bind_N"/>
</dbReference>
<dbReference type="Proteomes" id="UP000297225">
    <property type="component" value="Unassembled WGS sequence"/>
</dbReference>
<dbReference type="InterPro" id="IPR003170">
    <property type="entry name" value="MurB"/>
</dbReference>
<dbReference type="GO" id="GO:0071949">
    <property type="term" value="F:FAD binding"/>
    <property type="evidence" value="ECO:0007669"/>
    <property type="project" value="InterPro"/>
</dbReference>
<evidence type="ECO:0000256" key="19">
    <source>
        <dbReference type="HAMAP-Rule" id="MF_00037"/>
    </source>
</evidence>
<keyword evidence="14 19" id="KW-0560">Oxidoreductase</keyword>
<comment type="cofactor">
    <cofactor evidence="1 19">
        <name>FAD</name>
        <dbReference type="ChEBI" id="CHEBI:57692"/>
    </cofactor>
</comment>
<dbReference type="GO" id="GO:0009252">
    <property type="term" value="P:peptidoglycan biosynthetic process"/>
    <property type="evidence" value="ECO:0007669"/>
    <property type="project" value="UniProtKB-UniRule"/>
</dbReference>
<dbReference type="NCBIfam" id="NF000755">
    <property type="entry name" value="PRK00046.1"/>
    <property type="match status" value="1"/>
</dbReference>
<dbReference type="Pfam" id="PF02873">
    <property type="entry name" value="MurB_C"/>
    <property type="match status" value="1"/>
</dbReference>
<evidence type="ECO:0000256" key="10">
    <source>
        <dbReference type="ARBA" id="ARBA00022827"/>
    </source>
</evidence>
<evidence type="ECO:0000256" key="6">
    <source>
        <dbReference type="ARBA" id="ARBA00015188"/>
    </source>
</evidence>
<evidence type="ECO:0000256" key="8">
    <source>
        <dbReference type="ARBA" id="ARBA00022618"/>
    </source>
</evidence>
<dbReference type="GO" id="GO:0008762">
    <property type="term" value="F:UDP-N-acetylmuramate dehydrogenase activity"/>
    <property type="evidence" value="ECO:0007669"/>
    <property type="project" value="UniProtKB-UniRule"/>
</dbReference>
<protein>
    <recommendedName>
        <fullName evidence="6 19">UDP-N-acetylenolpyruvoylglucosamine reductase</fullName>
        <ecNumber evidence="5 19">1.3.1.98</ecNumber>
    </recommendedName>
    <alternativeName>
        <fullName evidence="17 19">UDP-N-acetylmuramate dehydrogenase</fullName>
    </alternativeName>
</protein>
<dbReference type="UniPathway" id="UPA00219"/>
<comment type="catalytic activity">
    <reaction evidence="18 19">
        <text>UDP-N-acetyl-alpha-D-muramate + NADP(+) = UDP-N-acetyl-3-O-(1-carboxyvinyl)-alpha-D-glucosamine + NADPH + H(+)</text>
        <dbReference type="Rhea" id="RHEA:12248"/>
        <dbReference type="ChEBI" id="CHEBI:15378"/>
        <dbReference type="ChEBI" id="CHEBI:57783"/>
        <dbReference type="ChEBI" id="CHEBI:58349"/>
        <dbReference type="ChEBI" id="CHEBI:68483"/>
        <dbReference type="ChEBI" id="CHEBI:70757"/>
        <dbReference type="EC" id="1.3.1.98"/>
    </reaction>
</comment>
<dbReference type="RefSeq" id="WP_018357591.1">
    <property type="nucleotide sequence ID" value="NZ_CP197400.1"/>
</dbReference>
<evidence type="ECO:0000256" key="3">
    <source>
        <dbReference type="ARBA" id="ARBA00004496"/>
    </source>
</evidence>
<keyword evidence="16 19" id="KW-0961">Cell wall biogenesis/degradation</keyword>
<dbReference type="SUPFAM" id="SSF56176">
    <property type="entry name" value="FAD-binding/transporter-associated domain-like"/>
    <property type="match status" value="1"/>
</dbReference>
<organism evidence="20 21">
    <name type="scientific">Porphyromonas levii</name>
    <dbReference type="NCBI Taxonomy" id="28114"/>
    <lineage>
        <taxon>Bacteria</taxon>
        <taxon>Pseudomonadati</taxon>
        <taxon>Bacteroidota</taxon>
        <taxon>Bacteroidia</taxon>
        <taxon>Bacteroidales</taxon>
        <taxon>Porphyromonadaceae</taxon>
        <taxon>Porphyromonas</taxon>
    </lineage>
</organism>
<evidence type="ECO:0000256" key="11">
    <source>
        <dbReference type="ARBA" id="ARBA00022857"/>
    </source>
</evidence>
<dbReference type="GO" id="GO:0008360">
    <property type="term" value="P:regulation of cell shape"/>
    <property type="evidence" value="ECO:0007669"/>
    <property type="project" value="UniProtKB-KW"/>
</dbReference>
<dbReference type="InterPro" id="IPR016166">
    <property type="entry name" value="FAD-bd_PCMH"/>
</dbReference>
<dbReference type="PROSITE" id="PS51387">
    <property type="entry name" value="FAD_PCMH"/>
    <property type="match status" value="1"/>
</dbReference>
<evidence type="ECO:0000256" key="4">
    <source>
        <dbReference type="ARBA" id="ARBA00004752"/>
    </source>
</evidence>
<dbReference type="InterPro" id="IPR036635">
    <property type="entry name" value="MurB_C_sf"/>
</dbReference>
<feature type="active site" description="Proton donor" evidence="19">
    <location>
        <position position="235"/>
    </location>
</feature>
<comment type="caution">
    <text evidence="20">The sequence shown here is derived from an EMBL/GenBank/DDBJ whole genome shotgun (WGS) entry which is preliminary data.</text>
</comment>
<evidence type="ECO:0000256" key="5">
    <source>
        <dbReference type="ARBA" id="ARBA00012518"/>
    </source>
</evidence>
<keyword evidence="10 19" id="KW-0274">FAD</keyword>
<name>A0A4Y8WRE7_9PORP</name>
<dbReference type="AlphaFoldDB" id="A0A4Y8WRE7"/>
<evidence type="ECO:0000313" key="20">
    <source>
        <dbReference type="EMBL" id="TFH97043.1"/>
    </source>
</evidence>